<protein>
    <recommendedName>
        <fullName evidence="1">DUF6268 domain-containing protein</fullName>
    </recommendedName>
</protein>
<dbReference type="EMBL" id="FNNJ01000001">
    <property type="protein sequence ID" value="SDW38631.1"/>
    <property type="molecule type" value="Genomic_DNA"/>
</dbReference>
<evidence type="ECO:0000313" key="2">
    <source>
        <dbReference type="EMBL" id="SDW38631.1"/>
    </source>
</evidence>
<dbReference type="AlphaFoldDB" id="A0A1H2T424"/>
<accession>A0A1H2T424</accession>
<dbReference type="RefSeq" id="WP_090119573.1">
    <property type="nucleotide sequence ID" value="NZ_FNNJ01000001.1"/>
</dbReference>
<dbReference type="InterPro" id="IPR046235">
    <property type="entry name" value="DUF6268"/>
</dbReference>
<evidence type="ECO:0000313" key="3">
    <source>
        <dbReference type="Proteomes" id="UP000199595"/>
    </source>
</evidence>
<organism evidence="2 3">
    <name type="scientific">Lutibacter oricola</name>
    <dbReference type="NCBI Taxonomy" id="762486"/>
    <lineage>
        <taxon>Bacteria</taxon>
        <taxon>Pseudomonadati</taxon>
        <taxon>Bacteroidota</taxon>
        <taxon>Flavobacteriia</taxon>
        <taxon>Flavobacteriales</taxon>
        <taxon>Flavobacteriaceae</taxon>
        <taxon>Lutibacter</taxon>
    </lineage>
</organism>
<dbReference type="Pfam" id="PF19783">
    <property type="entry name" value="DUF6268"/>
    <property type="match status" value="1"/>
</dbReference>
<proteinExistence type="predicted"/>
<sequence length="290" mass="32466">MTNKILMILLLFSVVNVVGQDRNLFNIEIGGLPASSDAVSLKMVEAKLNIPVKLKTGVLINSLSFSSLKLDYEDYQLLNTDELEEFKAVSYSIGYMNRINEKWSYMVNFSPQIASNFEASLTLDDFNFNGGVIFTKTSSNSKLNLGLVINSGFGLAVPLPVISYSKQVNERFSYVLGMPVTKAEYKFNKRNKVSLFVKPKGFIANLSNNIQFENGLAKKARYTSIVSGLSFGHQIDDNWGINFNGGYQLYSNYSLQSNDRTELYDFNTSNGIYASVGLSFNLINNKKRKN</sequence>
<keyword evidence="3" id="KW-1185">Reference proteome</keyword>
<dbReference type="OrthoDB" id="1452157at2"/>
<evidence type="ECO:0000259" key="1">
    <source>
        <dbReference type="Pfam" id="PF19783"/>
    </source>
</evidence>
<name>A0A1H2T424_9FLAO</name>
<dbReference type="STRING" id="762486.SAMN05444411_101617"/>
<reference evidence="2 3" key="1">
    <citation type="submission" date="2016-10" db="EMBL/GenBank/DDBJ databases">
        <authorList>
            <person name="de Groot N.N."/>
        </authorList>
    </citation>
    <scope>NUCLEOTIDE SEQUENCE [LARGE SCALE GENOMIC DNA]</scope>
    <source>
        <strain evidence="2 3">DSM 24956</strain>
    </source>
</reference>
<gene>
    <name evidence="2" type="ORF">SAMN05444411_101617</name>
</gene>
<dbReference type="Proteomes" id="UP000199595">
    <property type="component" value="Unassembled WGS sequence"/>
</dbReference>
<feature type="domain" description="DUF6268" evidence="1">
    <location>
        <begin position="40"/>
        <end position="281"/>
    </location>
</feature>